<accession>A0A9P6UWL5</accession>
<dbReference type="Pfam" id="PF00293">
    <property type="entry name" value="NUDIX"/>
    <property type="match status" value="1"/>
</dbReference>
<dbReference type="PROSITE" id="PS01293">
    <property type="entry name" value="NUDIX_COA"/>
    <property type="match status" value="1"/>
</dbReference>
<dbReference type="PANTHER" id="PTHR12992">
    <property type="entry name" value="NUDIX HYDROLASE"/>
    <property type="match status" value="1"/>
</dbReference>
<dbReference type="Proteomes" id="UP000738325">
    <property type="component" value="Unassembled WGS sequence"/>
</dbReference>
<evidence type="ECO:0000256" key="3">
    <source>
        <dbReference type="ARBA" id="ARBA00006506"/>
    </source>
</evidence>
<dbReference type="AlphaFoldDB" id="A0A9P6UWL5"/>
<dbReference type="InterPro" id="IPR015797">
    <property type="entry name" value="NUDIX_hydrolase-like_dom_sf"/>
</dbReference>
<comment type="caution">
    <text evidence="9">The sequence shown here is derived from an EMBL/GenBank/DDBJ whole genome shotgun (WGS) entry which is preliminary data.</text>
</comment>
<dbReference type="EMBL" id="JAAAIP010000210">
    <property type="protein sequence ID" value="KAG0322499.1"/>
    <property type="molecule type" value="Genomic_DNA"/>
</dbReference>
<evidence type="ECO:0000313" key="10">
    <source>
        <dbReference type="Proteomes" id="UP000738325"/>
    </source>
</evidence>
<evidence type="ECO:0000256" key="1">
    <source>
        <dbReference type="ARBA" id="ARBA00001936"/>
    </source>
</evidence>
<gene>
    <name evidence="9" type="primary">NUDT8</name>
    <name evidence="9" type="ORF">BGZ99_003323</name>
</gene>
<keyword evidence="7" id="KW-0464">Manganese</keyword>
<evidence type="ECO:0000256" key="7">
    <source>
        <dbReference type="ARBA" id="ARBA00023211"/>
    </source>
</evidence>
<dbReference type="PROSITE" id="PS51462">
    <property type="entry name" value="NUDIX"/>
    <property type="match status" value="1"/>
</dbReference>
<reference evidence="9" key="1">
    <citation type="journal article" date="2020" name="Fungal Divers.">
        <title>Resolving the Mortierellaceae phylogeny through synthesis of multi-gene phylogenetics and phylogenomics.</title>
        <authorList>
            <person name="Vandepol N."/>
            <person name="Liber J."/>
            <person name="Desiro A."/>
            <person name="Na H."/>
            <person name="Kennedy M."/>
            <person name="Barry K."/>
            <person name="Grigoriev I.V."/>
            <person name="Miller A.N."/>
            <person name="O'Donnell K."/>
            <person name="Stajich J.E."/>
            <person name="Bonito G."/>
        </authorList>
    </citation>
    <scope>NUCLEOTIDE SEQUENCE</scope>
    <source>
        <strain evidence="9">REB-010B</strain>
    </source>
</reference>
<dbReference type="CDD" id="cd03426">
    <property type="entry name" value="NUDIX_CoAse_Nudt7"/>
    <property type="match status" value="1"/>
</dbReference>
<organism evidence="9 10">
    <name type="scientific">Dissophora globulifera</name>
    <dbReference type="NCBI Taxonomy" id="979702"/>
    <lineage>
        <taxon>Eukaryota</taxon>
        <taxon>Fungi</taxon>
        <taxon>Fungi incertae sedis</taxon>
        <taxon>Mucoromycota</taxon>
        <taxon>Mortierellomycotina</taxon>
        <taxon>Mortierellomycetes</taxon>
        <taxon>Mortierellales</taxon>
        <taxon>Mortierellaceae</taxon>
        <taxon>Dissophora</taxon>
    </lineage>
</organism>
<dbReference type="GO" id="GO:0009132">
    <property type="term" value="P:nucleoside diphosphate metabolic process"/>
    <property type="evidence" value="ECO:0007669"/>
    <property type="project" value="InterPro"/>
</dbReference>
<comment type="similarity">
    <text evidence="3">Belongs to the Nudix hydrolase family. PCD1 subfamily.</text>
</comment>
<protein>
    <submittedName>
        <fullName evidence="9">Nudix (Nucleoside diphosphate linked moiety X)-type motif 8</fullName>
    </submittedName>
</protein>
<keyword evidence="5" id="KW-0378">Hydrolase</keyword>
<dbReference type="OrthoDB" id="206213at2759"/>
<evidence type="ECO:0000256" key="6">
    <source>
        <dbReference type="ARBA" id="ARBA00022842"/>
    </source>
</evidence>
<evidence type="ECO:0000259" key="8">
    <source>
        <dbReference type="PROSITE" id="PS51462"/>
    </source>
</evidence>
<evidence type="ECO:0000256" key="5">
    <source>
        <dbReference type="ARBA" id="ARBA00022801"/>
    </source>
</evidence>
<dbReference type="PANTHER" id="PTHR12992:SF11">
    <property type="entry name" value="MITOCHONDRIAL COENZYME A DIPHOSPHATASE NUDT8"/>
    <property type="match status" value="1"/>
</dbReference>
<evidence type="ECO:0000256" key="2">
    <source>
        <dbReference type="ARBA" id="ARBA00001946"/>
    </source>
</evidence>
<dbReference type="Gene3D" id="3.90.79.10">
    <property type="entry name" value="Nucleoside Triphosphate Pyrophosphohydrolase"/>
    <property type="match status" value="1"/>
</dbReference>
<evidence type="ECO:0000313" key="9">
    <source>
        <dbReference type="EMBL" id="KAG0322499.1"/>
    </source>
</evidence>
<keyword evidence="6" id="KW-0460">Magnesium</keyword>
<comment type="cofactor">
    <cofactor evidence="1">
        <name>Mn(2+)</name>
        <dbReference type="ChEBI" id="CHEBI:29035"/>
    </cofactor>
</comment>
<dbReference type="GO" id="GO:0010945">
    <property type="term" value="F:coenzyme A diphosphatase activity"/>
    <property type="evidence" value="ECO:0007669"/>
    <property type="project" value="InterPro"/>
</dbReference>
<comment type="cofactor">
    <cofactor evidence="2">
        <name>Mg(2+)</name>
        <dbReference type="ChEBI" id="CHEBI:18420"/>
    </cofactor>
</comment>
<feature type="domain" description="Nudix hydrolase" evidence="8">
    <location>
        <begin position="49"/>
        <end position="188"/>
    </location>
</feature>
<keyword evidence="10" id="KW-1185">Reference proteome</keyword>
<evidence type="ECO:0000256" key="4">
    <source>
        <dbReference type="ARBA" id="ARBA00022723"/>
    </source>
</evidence>
<keyword evidence="4" id="KW-0479">Metal-binding</keyword>
<dbReference type="GO" id="GO:0030145">
    <property type="term" value="F:manganese ion binding"/>
    <property type="evidence" value="ECO:0007669"/>
    <property type="project" value="InterPro"/>
</dbReference>
<dbReference type="SUPFAM" id="SSF55811">
    <property type="entry name" value="Nudix"/>
    <property type="match status" value="1"/>
</dbReference>
<dbReference type="GO" id="GO:0000287">
    <property type="term" value="F:magnesium ion binding"/>
    <property type="evidence" value="ECO:0007669"/>
    <property type="project" value="InterPro"/>
</dbReference>
<sequence>MSPVPQPIEADTAISQMQFDRTFLGMIKDRLEEDKHQIGHHFDYCKDKPLREAAVMMPLCIMKGVLSVLFTIRSGKLRSHRGECSFPGGKRDSSDESCLATALREMEEEVFISPMDVDVLGEYTPMPSKDCTMRVQPYIGFICTPFNDISEIRFNTDEVQKVFTIPIHELIDPANQKRLVRFRESNYMYPVWHVKEESCDVWGLTAFIMDGVLRRVLKQGPPGALVCPENADIQRYKPLPPP</sequence>
<proteinExistence type="inferred from homology"/>
<dbReference type="InterPro" id="IPR045121">
    <property type="entry name" value="CoAse"/>
</dbReference>
<name>A0A9P6UWL5_9FUNG</name>
<dbReference type="InterPro" id="IPR000059">
    <property type="entry name" value="NUDIX_hydrolase_NudL_CS"/>
</dbReference>
<dbReference type="InterPro" id="IPR000086">
    <property type="entry name" value="NUDIX_hydrolase_dom"/>
</dbReference>